<dbReference type="PANTHER" id="PTHR10344:SF4">
    <property type="entry name" value="UMP-CMP KINASE 2, MITOCHONDRIAL"/>
    <property type="match status" value="1"/>
</dbReference>
<dbReference type="Proteomes" id="UP001185092">
    <property type="component" value="Unassembled WGS sequence"/>
</dbReference>
<evidence type="ECO:0000256" key="6">
    <source>
        <dbReference type="ARBA" id="ARBA00022840"/>
    </source>
</evidence>
<reference evidence="10" key="1">
    <citation type="submission" date="2023-07" db="EMBL/GenBank/DDBJ databases">
        <title>Genomic Encyclopedia of Type Strains, Phase IV (KMG-IV): sequencing the most valuable type-strain genomes for metagenomic binning, comparative biology and taxonomic classification.</title>
        <authorList>
            <person name="Goeker M."/>
        </authorList>
    </citation>
    <scope>NUCLEOTIDE SEQUENCE</scope>
    <source>
        <strain evidence="10">DSM 26174</strain>
    </source>
</reference>
<dbReference type="Pfam" id="PF02223">
    <property type="entry name" value="Thymidylate_kin"/>
    <property type="match status" value="1"/>
</dbReference>
<feature type="domain" description="Thymidylate kinase-like" evidence="9">
    <location>
        <begin position="8"/>
        <end position="202"/>
    </location>
</feature>
<protein>
    <recommendedName>
        <fullName evidence="8">Thymidylate kinase</fullName>
        <ecNumber evidence="8">2.7.4.9</ecNumber>
    </recommendedName>
    <alternativeName>
        <fullName evidence="8">dTMP kinase</fullName>
    </alternativeName>
</protein>
<gene>
    <name evidence="8" type="primary">tmk</name>
    <name evidence="10" type="ORF">HNQ88_001900</name>
</gene>
<dbReference type="InterPro" id="IPR039430">
    <property type="entry name" value="Thymidylate_kin-like_dom"/>
</dbReference>
<dbReference type="AlphaFoldDB" id="A0AAE3XLP1"/>
<dbReference type="InterPro" id="IPR018094">
    <property type="entry name" value="Thymidylate_kinase"/>
</dbReference>
<evidence type="ECO:0000256" key="4">
    <source>
        <dbReference type="ARBA" id="ARBA00022741"/>
    </source>
</evidence>
<dbReference type="GO" id="GO:0006227">
    <property type="term" value="P:dUDP biosynthetic process"/>
    <property type="evidence" value="ECO:0007669"/>
    <property type="project" value="TreeGrafter"/>
</dbReference>
<dbReference type="RefSeq" id="WP_309938368.1">
    <property type="nucleotide sequence ID" value="NZ_AP025305.1"/>
</dbReference>
<dbReference type="EMBL" id="JAVDQD010000002">
    <property type="protein sequence ID" value="MDR6238863.1"/>
    <property type="molecule type" value="Genomic_DNA"/>
</dbReference>
<dbReference type="GO" id="GO:0004798">
    <property type="term" value="F:dTMP kinase activity"/>
    <property type="evidence" value="ECO:0007669"/>
    <property type="project" value="UniProtKB-UniRule"/>
</dbReference>
<feature type="binding site" evidence="8">
    <location>
        <begin position="10"/>
        <end position="17"/>
    </location>
    <ligand>
        <name>ATP</name>
        <dbReference type="ChEBI" id="CHEBI:30616"/>
    </ligand>
</feature>
<comment type="function">
    <text evidence="8">Phosphorylation of dTMP to form dTDP in both de novo and salvage pathways of dTTP synthesis.</text>
</comment>
<sequence length="231" mass="26694">MLGKIITIEGLDGAGKSTQIDLMIKKLESLGLKYKYIHFPMLNKGVYGGLIAKFLRGEFGELDDVHPTLVALLFAEDRKEHKSKLLQWLSEGYVVILDRYVNSNIAFQCAKVATQSEKDELKSWILDFEFNHNDLPKPDISFFLDVPLEIIEKSLQKERTGEDRAYLNGKEDIHESSFELQRNVYQEYNVLLDEQADFHRIDCFSDQKEWLSPEDIHNVIFSKINEMSSAD</sequence>
<dbReference type="InterPro" id="IPR027417">
    <property type="entry name" value="P-loop_NTPase"/>
</dbReference>
<dbReference type="NCBIfam" id="TIGR00041">
    <property type="entry name" value="DTMP_kinase"/>
    <property type="match status" value="1"/>
</dbReference>
<dbReference type="PROSITE" id="PS01331">
    <property type="entry name" value="THYMIDYLATE_KINASE"/>
    <property type="match status" value="1"/>
</dbReference>
<dbReference type="HAMAP" id="MF_00165">
    <property type="entry name" value="Thymidylate_kinase"/>
    <property type="match status" value="1"/>
</dbReference>
<dbReference type="InterPro" id="IPR018095">
    <property type="entry name" value="Thymidylate_kin_CS"/>
</dbReference>
<dbReference type="GO" id="GO:0006233">
    <property type="term" value="P:dTDP biosynthetic process"/>
    <property type="evidence" value="ECO:0007669"/>
    <property type="project" value="InterPro"/>
</dbReference>
<evidence type="ECO:0000256" key="2">
    <source>
        <dbReference type="ARBA" id="ARBA00022679"/>
    </source>
</evidence>
<keyword evidence="11" id="KW-1185">Reference proteome</keyword>
<dbReference type="SUPFAM" id="SSF52540">
    <property type="entry name" value="P-loop containing nucleoside triphosphate hydrolases"/>
    <property type="match status" value="1"/>
</dbReference>
<evidence type="ECO:0000256" key="3">
    <source>
        <dbReference type="ARBA" id="ARBA00022727"/>
    </source>
</evidence>
<proteinExistence type="inferred from homology"/>
<evidence type="ECO:0000256" key="1">
    <source>
        <dbReference type="ARBA" id="ARBA00009776"/>
    </source>
</evidence>
<evidence type="ECO:0000259" key="9">
    <source>
        <dbReference type="Pfam" id="PF02223"/>
    </source>
</evidence>
<dbReference type="GO" id="GO:0006235">
    <property type="term" value="P:dTTP biosynthetic process"/>
    <property type="evidence" value="ECO:0007669"/>
    <property type="project" value="UniProtKB-UniRule"/>
</dbReference>
<keyword evidence="3 8" id="KW-0545">Nucleotide biosynthesis</keyword>
<comment type="caution">
    <text evidence="10">The sequence shown here is derived from an EMBL/GenBank/DDBJ whole genome shotgun (WGS) entry which is preliminary data.</text>
</comment>
<comment type="similarity">
    <text evidence="1 8">Belongs to the thymidylate kinase family.</text>
</comment>
<keyword evidence="5 8" id="KW-0418">Kinase</keyword>
<keyword evidence="6 8" id="KW-0067">ATP-binding</keyword>
<keyword evidence="4 8" id="KW-0547">Nucleotide-binding</keyword>
<evidence type="ECO:0000256" key="7">
    <source>
        <dbReference type="ARBA" id="ARBA00048743"/>
    </source>
</evidence>
<evidence type="ECO:0000256" key="8">
    <source>
        <dbReference type="HAMAP-Rule" id="MF_00165"/>
    </source>
</evidence>
<keyword evidence="2 8" id="KW-0808">Transferase</keyword>
<evidence type="ECO:0000313" key="11">
    <source>
        <dbReference type="Proteomes" id="UP001185092"/>
    </source>
</evidence>
<dbReference type="PANTHER" id="PTHR10344">
    <property type="entry name" value="THYMIDYLATE KINASE"/>
    <property type="match status" value="1"/>
</dbReference>
<evidence type="ECO:0000313" key="10">
    <source>
        <dbReference type="EMBL" id="MDR6238863.1"/>
    </source>
</evidence>
<dbReference type="CDD" id="cd01672">
    <property type="entry name" value="TMPK"/>
    <property type="match status" value="1"/>
</dbReference>
<evidence type="ECO:0000256" key="5">
    <source>
        <dbReference type="ARBA" id="ARBA00022777"/>
    </source>
</evidence>
<name>A0AAE3XLP1_9BACT</name>
<dbReference type="GO" id="GO:0005737">
    <property type="term" value="C:cytoplasm"/>
    <property type="evidence" value="ECO:0007669"/>
    <property type="project" value="TreeGrafter"/>
</dbReference>
<organism evidence="10 11">
    <name type="scientific">Aureibacter tunicatorum</name>
    <dbReference type="NCBI Taxonomy" id="866807"/>
    <lineage>
        <taxon>Bacteria</taxon>
        <taxon>Pseudomonadati</taxon>
        <taxon>Bacteroidota</taxon>
        <taxon>Cytophagia</taxon>
        <taxon>Cytophagales</taxon>
        <taxon>Persicobacteraceae</taxon>
        <taxon>Aureibacter</taxon>
    </lineage>
</organism>
<dbReference type="EC" id="2.7.4.9" evidence="8"/>
<dbReference type="Gene3D" id="3.40.50.300">
    <property type="entry name" value="P-loop containing nucleotide triphosphate hydrolases"/>
    <property type="match status" value="1"/>
</dbReference>
<dbReference type="GO" id="GO:0005524">
    <property type="term" value="F:ATP binding"/>
    <property type="evidence" value="ECO:0007669"/>
    <property type="project" value="UniProtKB-UniRule"/>
</dbReference>
<accession>A0AAE3XLP1</accession>
<comment type="catalytic activity">
    <reaction evidence="7 8">
        <text>dTMP + ATP = dTDP + ADP</text>
        <dbReference type="Rhea" id="RHEA:13517"/>
        <dbReference type="ChEBI" id="CHEBI:30616"/>
        <dbReference type="ChEBI" id="CHEBI:58369"/>
        <dbReference type="ChEBI" id="CHEBI:63528"/>
        <dbReference type="ChEBI" id="CHEBI:456216"/>
        <dbReference type="EC" id="2.7.4.9"/>
    </reaction>
</comment>